<evidence type="ECO:0000313" key="10">
    <source>
        <dbReference type="Proteomes" id="UP001305498"/>
    </source>
</evidence>
<evidence type="ECO:0000313" key="9">
    <source>
        <dbReference type="EMBL" id="WOF22852.1"/>
    </source>
</evidence>
<evidence type="ECO:0000259" key="6">
    <source>
        <dbReference type="Pfam" id="PF00441"/>
    </source>
</evidence>
<keyword evidence="3" id="KW-0285">Flavoprotein</keyword>
<keyword evidence="4" id="KW-0274">FAD</keyword>
<dbReference type="InterPro" id="IPR046373">
    <property type="entry name" value="Acyl-CoA_Oxase/DH_mid-dom_sf"/>
</dbReference>
<dbReference type="SUPFAM" id="SSF47203">
    <property type="entry name" value="Acyl-CoA dehydrogenase C-terminal domain-like"/>
    <property type="match status" value="2"/>
</dbReference>
<dbReference type="PANTHER" id="PTHR43292">
    <property type="entry name" value="ACYL-COA DEHYDROGENASE"/>
    <property type="match status" value="1"/>
</dbReference>
<dbReference type="Gene3D" id="1.20.140.10">
    <property type="entry name" value="Butyryl-CoA Dehydrogenase, subunit A, domain 3"/>
    <property type="match status" value="2"/>
</dbReference>
<dbReference type="Pfam" id="PF00441">
    <property type="entry name" value="Acyl-CoA_dh_1"/>
    <property type="match status" value="2"/>
</dbReference>
<dbReference type="Gene3D" id="2.40.110.10">
    <property type="entry name" value="Butyryl-CoA Dehydrogenase, subunit A, domain 2"/>
    <property type="match status" value="1"/>
</dbReference>
<dbReference type="GO" id="GO:0005886">
    <property type="term" value="C:plasma membrane"/>
    <property type="evidence" value="ECO:0007669"/>
    <property type="project" value="TreeGrafter"/>
</dbReference>
<dbReference type="GO" id="GO:0016627">
    <property type="term" value="F:oxidoreductase activity, acting on the CH-CH group of donors"/>
    <property type="evidence" value="ECO:0007669"/>
    <property type="project" value="InterPro"/>
</dbReference>
<feature type="domain" description="Acyl-CoA oxidase/dehydrogenase middle" evidence="7">
    <location>
        <begin position="458"/>
        <end position="538"/>
    </location>
</feature>
<evidence type="ECO:0000259" key="7">
    <source>
        <dbReference type="Pfam" id="PF02770"/>
    </source>
</evidence>
<evidence type="ECO:0000256" key="5">
    <source>
        <dbReference type="ARBA" id="ARBA00023002"/>
    </source>
</evidence>
<dbReference type="GO" id="GO:0050660">
    <property type="term" value="F:flavin adenine dinucleotide binding"/>
    <property type="evidence" value="ECO:0007669"/>
    <property type="project" value="InterPro"/>
</dbReference>
<dbReference type="PANTHER" id="PTHR43292:SF3">
    <property type="entry name" value="ACYL-COA DEHYDROGENASE FADE29"/>
    <property type="match status" value="1"/>
</dbReference>
<evidence type="ECO:0000256" key="1">
    <source>
        <dbReference type="ARBA" id="ARBA00001974"/>
    </source>
</evidence>
<reference evidence="9 10" key="1">
    <citation type="submission" date="2023-02" db="EMBL/GenBank/DDBJ databases">
        <title>Microbacterium betulae sp. nov., isolated from birch wood.</title>
        <authorList>
            <person name="Pasciak M."/>
            <person name="Pawlik K.J."/>
            <person name="Martynowski D."/>
            <person name="Laczmanski L."/>
            <person name="Ciekot J."/>
            <person name="Szponar B."/>
            <person name="Wojcik-Fatla A."/>
            <person name="Mackiewicz B."/>
            <person name="Farian E."/>
            <person name="Cholewa G."/>
            <person name="Cholewa A."/>
            <person name="Dutkiewicz J."/>
        </authorList>
    </citation>
    <scope>NUCLEOTIDE SEQUENCE [LARGE SCALE GENOMIC DNA]</scope>
    <source>
        <strain evidence="9 10">AB</strain>
    </source>
</reference>
<dbReference type="InterPro" id="IPR009100">
    <property type="entry name" value="AcylCoA_DH/oxidase_NM_dom_sf"/>
</dbReference>
<keyword evidence="5" id="KW-0560">Oxidoreductase</keyword>
<evidence type="ECO:0000256" key="4">
    <source>
        <dbReference type="ARBA" id="ARBA00022827"/>
    </source>
</evidence>
<evidence type="ECO:0000256" key="2">
    <source>
        <dbReference type="ARBA" id="ARBA00009347"/>
    </source>
</evidence>
<dbReference type="InterPro" id="IPR037069">
    <property type="entry name" value="AcylCoA_DH/ox_N_sf"/>
</dbReference>
<name>A0AA97FJV3_9MICO</name>
<keyword evidence="10" id="KW-1185">Reference proteome</keyword>
<feature type="domain" description="Acyl-CoA dehydrogenase/oxidase C-terminal" evidence="6">
    <location>
        <begin position="564"/>
        <end position="718"/>
    </location>
</feature>
<accession>A0AA97FJV3</accession>
<dbReference type="InterPro" id="IPR052161">
    <property type="entry name" value="Mycobact_Acyl-CoA_DH"/>
</dbReference>
<comment type="similarity">
    <text evidence="2">Belongs to the acyl-CoA dehydrogenase family.</text>
</comment>
<evidence type="ECO:0000256" key="3">
    <source>
        <dbReference type="ARBA" id="ARBA00022630"/>
    </source>
</evidence>
<dbReference type="RefSeq" id="WP_317139324.1">
    <property type="nucleotide sequence ID" value="NZ_CP118157.1"/>
</dbReference>
<dbReference type="Pfam" id="PF02771">
    <property type="entry name" value="Acyl-CoA_dh_N"/>
    <property type="match status" value="1"/>
</dbReference>
<gene>
    <name evidence="9" type="ORF">N8K70_15885</name>
</gene>
<organism evidence="9 10">
    <name type="scientific">Microbacterium betulae</name>
    <dbReference type="NCBI Taxonomy" id="2981139"/>
    <lineage>
        <taxon>Bacteria</taxon>
        <taxon>Bacillati</taxon>
        <taxon>Actinomycetota</taxon>
        <taxon>Actinomycetes</taxon>
        <taxon>Micrococcales</taxon>
        <taxon>Microbacteriaceae</taxon>
        <taxon>Microbacterium</taxon>
    </lineage>
</organism>
<comment type="cofactor">
    <cofactor evidence="1">
        <name>FAD</name>
        <dbReference type="ChEBI" id="CHEBI:57692"/>
    </cofactor>
</comment>
<dbReference type="InterPro" id="IPR013786">
    <property type="entry name" value="AcylCoA_DH/ox_N"/>
</dbReference>
<dbReference type="EMBL" id="CP118157">
    <property type="protein sequence ID" value="WOF22852.1"/>
    <property type="molecule type" value="Genomic_DNA"/>
</dbReference>
<feature type="domain" description="Acyl-CoA dehydrogenase/oxidase N-terminal" evidence="8">
    <location>
        <begin position="379"/>
        <end position="453"/>
    </location>
</feature>
<dbReference type="Proteomes" id="UP001305498">
    <property type="component" value="Chromosome"/>
</dbReference>
<dbReference type="KEGG" id="mbet:N8K70_15885"/>
<protein>
    <submittedName>
        <fullName evidence="9">Acyl-CoA dehydrogenase family protein</fullName>
    </submittedName>
</protein>
<feature type="domain" description="Acyl-CoA dehydrogenase/oxidase C-terminal" evidence="6">
    <location>
        <begin position="195"/>
        <end position="273"/>
    </location>
</feature>
<dbReference type="SUPFAM" id="SSF56645">
    <property type="entry name" value="Acyl-CoA dehydrogenase NM domain-like"/>
    <property type="match status" value="1"/>
</dbReference>
<dbReference type="InterPro" id="IPR036250">
    <property type="entry name" value="AcylCo_DH-like_C"/>
</dbReference>
<proteinExistence type="inferred from homology"/>
<dbReference type="InterPro" id="IPR009075">
    <property type="entry name" value="AcylCo_DH/oxidase_C"/>
</dbReference>
<dbReference type="InterPro" id="IPR006091">
    <property type="entry name" value="Acyl-CoA_Oxase/DH_mid-dom"/>
</dbReference>
<sequence length="726" mass="76138">MVDTTASATAAGPGLEAEETAALRESVRRVCADLWPDATHAAHGDLAALWLAAGRQGWTGLGAPELFPAALAVQEELGRLAAPFPATDVALVADVVETLGEVGLSAGIAAATVRPVIAHATLEAPGGVVARHVEAASAATHLLVVDEAGGRLGWFALEGAEVSELPGLPVPAWSAIRPAGGPAWTVPLAEHPSLLRLRRLGLAARAAAAVGRTHELALEHAKRREQFGRPIGAFQAVSHRLVDTEIGLTAARELLAHALELRAAGDTAWQLAAEVYIEFAAERLPGLQFGAHHTLAATGYFEESEGPWLFRRVHADLAALSAVGRDAGVGEHLIDRRLPLPQHDRGPSARRVRDEVLEAFAPWTSGPPSHLHTWDDAARAVLRDRGWIGVGWPREAGGGGWPVGDVLAFSEALAYANPPLGNILMGINSIAPVAIRVGSPALRELVLNEVRKGDLSIALGYSEPGAGSDLASLRTRADRVDGGWLVNGQKMWGTCFPDSRWVLLAARTDPDATPPQAGITLFLVDADAPGITASPHTSLAGDVSATTFWDDVFVPDDRVVGEVGAGWAALTEALAAERVLIGASVMRAHRAFERLVDLVSSDPASVLPARRPELRREIGRIAVRLQAARALVNRGVRALTSGEGARVEAPMAKIAATELAEDLNAAAIGLLGPDALYEWGVDGAAGDGSFEDGLRASIMGVIAGGTGDIQRNLVARALGLQERSRR</sequence>
<dbReference type="Pfam" id="PF02770">
    <property type="entry name" value="Acyl-CoA_dh_M"/>
    <property type="match status" value="1"/>
</dbReference>
<dbReference type="Gene3D" id="1.10.540.10">
    <property type="entry name" value="Acyl-CoA dehydrogenase/oxidase, N-terminal domain"/>
    <property type="match status" value="1"/>
</dbReference>
<dbReference type="AlphaFoldDB" id="A0AA97FJV3"/>
<evidence type="ECO:0000259" key="8">
    <source>
        <dbReference type="Pfam" id="PF02771"/>
    </source>
</evidence>